<dbReference type="InterPro" id="IPR007543">
    <property type="entry name" value="LptD_C"/>
</dbReference>
<gene>
    <name evidence="3" type="ORF">HW532_19555</name>
</gene>
<name>A0A7S8C7M3_9HYPH</name>
<dbReference type="EMBL" id="CP058214">
    <property type="protein sequence ID" value="QPC44704.1"/>
    <property type="molecule type" value="Genomic_DNA"/>
</dbReference>
<dbReference type="Gene3D" id="2.60.450.10">
    <property type="entry name" value="Lipopolysaccharide (LPS) transport protein A like domain"/>
    <property type="match status" value="1"/>
</dbReference>
<dbReference type="GO" id="GO:0061024">
    <property type="term" value="P:membrane organization"/>
    <property type="evidence" value="ECO:0007669"/>
    <property type="project" value="InterPro"/>
</dbReference>
<feature type="chain" id="PRO_5032329684" evidence="1">
    <location>
        <begin position="21"/>
        <end position="466"/>
    </location>
</feature>
<feature type="domain" description="LptD C-terminal" evidence="2">
    <location>
        <begin position="291"/>
        <end position="452"/>
    </location>
</feature>
<reference evidence="3 4" key="1">
    <citation type="submission" date="2020-06" db="EMBL/GenBank/DDBJ databases">
        <title>Genome sequence of 2 isolates from Red Sea Mangroves.</title>
        <authorList>
            <person name="Sefrji F."/>
            <person name="Michoud G."/>
            <person name="Merlino G."/>
            <person name="Daffonchio D."/>
        </authorList>
    </citation>
    <scope>NUCLEOTIDE SEQUENCE [LARGE SCALE GENOMIC DNA]</scope>
    <source>
        <strain evidence="3 4">R1DC25</strain>
    </source>
</reference>
<accession>A0A7S8C7M3</accession>
<evidence type="ECO:0000259" key="2">
    <source>
        <dbReference type="Pfam" id="PF04453"/>
    </source>
</evidence>
<protein>
    <submittedName>
        <fullName evidence="3">LPS-assembly protein LptD</fullName>
    </submittedName>
</protein>
<dbReference type="Proteomes" id="UP000593594">
    <property type="component" value="Chromosome"/>
</dbReference>
<dbReference type="KEGG" id="kmn:HW532_19555"/>
<evidence type="ECO:0000313" key="4">
    <source>
        <dbReference type="Proteomes" id="UP000593594"/>
    </source>
</evidence>
<evidence type="ECO:0000313" key="3">
    <source>
        <dbReference type="EMBL" id="QPC44704.1"/>
    </source>
</evidence>
<sequence>MPLGAALLAGSFLTPLAVPAANAQGVNPELGAPPEGSPVNVVADKITYDSRREIATATGLVKITYGPYVLNATKVVYDKRNDTLRANGDIMLREPNGNMLLADIAELRNRFREGFAEHLKLLLTNRAVLTADYAQRQEGGITVYERVAYTACNACVMRDGTPVWQIKSREAVHDENEHTITHKDATFEMFGVPVAYAPTFWHADPTVKRQSGFLTPRLITSSEYGFGLEVPYYWALAPNYDITFRPTLTTKQGPLLRAEWRHRLEDGEYSIDAGGIYQLDTDIEAPGDRHFRGFVRTEGDFRINERWNWGWDITATTDDTFMRRYKIDSRTQLTSQVYLTGIDDRNYFNAAAYHFRGLLKNDDSDTTPYVAPSIRHSFTFDQPVLGGEFGVDTNIYSLHRDDPTVPYATVDQGTEATRVVTQAHWKRRMVTNMGQVITPFANLRGDVYYTDKVPDAGVPGACATRR</sequence>
<dbReference type="PANTHER" id="PTHR30189:SF1">
    <property type="entry name" value="LPS-ASSEMBLY PROTEIN LPTD"/>
    <property type="match status" value="1"/>
</dbReference>
<dbReference type="InterPro" id="IPR050218">
    <property type="entry name" value="LptD"/>
</dbReference>
<keyword evidence="1" id="KW-0732">Signal</keyword>
<dbReference type="AlphaFoldDB" id="A0A7S8C7M3"/>
<dbReference type="RefSeq" id="WP_213162073.1">
    <property type="nucleotide sequence ID" value="NZ_CP058214.1"/>
</dbReference>
<feature type="signal peptide" evidence="1">
    <location>
        <begin position="1"/>
        <end position="20"/>
    </location>
</feature>
<evidence type="ECO:0000256" key="1">
    <source>
        <dbReference type="SAM" id="SignalP"/>
    </source>
</evidence>
<dbReference type="GO" id="GO:1990351">
    <property type="term" value="C:transporter complex"/>
    <property type="evidence" value="ECO:0007669"/>
    <property type="project" value="TreeGrafter"/>
</dbReference>
<dbReference type="Pfam" id="PF04453">
    <property type="entry name" value="LptD"/>
    <property type="match status" value="1"/>
</dbReference>
<dbReference type="GO" id="GO:0009279">
    <property type="term" value="C:cell outer membrane"/>
    <property type="evidence" value="ECO:0007669"/>
    <property type="project" value="TreeGrafter"/>
</dbReference>
<proteinExistence type="predicted"/>
<keyword evidence="4" id="KW-1185">Reference proteome</keyword>
<organism evidence="3 4">
    <name type="scientific">Kaustia mangrovi</name>
    <dbReference type="NCBI Taxonomy" id="2593653"/>
    <lineage>
        <taxon>Bacteria</taxon>
        <taxon>Pseudomonadati</taxon>
        <taxon>Pseudomonadota</taxon>
        <taxon>Alphaproteobacteria</taxon>
        <taxon>Hyphomicrobiales</taxon>
        <taxon>Parvibaculaceae</taxon>
        <taxon>Kaustia</taxon>
    </lineage>
</organism>
<dbReference type="PANTHER" id="PTHR30189">
    <property type="entry name" value="LPS-ASSEMBLY PROTEIN"/>
    <property type="match status" value="1"/>
</dbReference>